<proteinExistence type="predicted"/>
<reference evidence="1" key="2">
    <citation type="submission" date="2021-09" db="EMBL/GenBank/DDBJ databases">
        <authorList>
            <person name="Gilroy R."/>
        </authorList>
    </citation>
    <scope>NUCLEOTIDE SEQUENCE</scope>
    <source>
        <strain evidence="1">ChiHjej13B12-9602</strain>
    </source>
</reference>
<dbReference type="InterPro" id="IPR009706">
    <property type="entry name" value="DUF1287"/>
</dbReference>
<dbReference type="Pfam" id="PF06940">
    <property type="entry name" value="DUF1287"/>
    <property type="match status" value="1"/>
</dbReference>
<organism evidence="1 2">
    <name type="scientific">Enorma phocaeensis</name>
    <dbReference type="NCBI Taxonomy" id="1871019"/>
    <lineage>
        <taxon>Bacteria</taxon>
        <taxon>Bacillati</taxon>
        <taxon>Actinomycetota</taxon>
        <taxon>Coriobacteriia</taxon>
        <taxon>Coriobacteriales</taxon>
        <taxon>Coriobacteriaceae</taxon>
        <taxon>Enorma</taxon>
    </lineage>
</organism>
<gene>
    <name evidence="1" type="ORF">K8V70_01430</name>
</gene>
<dbReference type="Proteomes" id="UP000753256">
    <property type="component" value="Unassembled WGS sequence"/>
</dbReference>
<name>A0A921LRT4_9ACTN</name>
<dbReference type="EMBL" id="DYUZ01000007">
    <property type="protein sequence ID" value="HJG36513.1"/>
    <property type="molecule type" value="Genomic_DNA"/>
</dbReference>
<evidence type="ECO:0000313" key="1">
    <source>
        <dbReference type="EMBL" id="HJG36513.1"/>
    </source>
</evidence>
<dbReference type="AlphaFoldDB" id="A0A921LRT4"/>
<reference evidence="1" key="1">
    <citation type="journal article" date="2021" name="PeerJ">
        <title>Extensive microbial diversity within the chicken gut microbiome revealed by metagenomics and culture.</title>
        <authorList>
            <person name="Gilroy R."/>
            <person name="Ravi A."/>
            <person name="Getino M."/>
            <person name="Pursley I."/>
            <person name="Horton D.L."/>
            <person name="Alikhan N.F."/>
            <person name="Baker D."/>
            <person name="Gharbi K."/>
            <person name="Hall N."/>
            <person name="Watson M."/>
            <person name="Adriaenssens E.M."/>
            <person name="Foster-Nyarko E."/>
            <person name="Jarju S."/>
            <person name="Secka A."/>
            <person name="Antonio M."/>
            <person name="Oren A."/>
            <person name="Chaudhuri R.R."/>
            <person name="La Ragione R."/>
            <person name="Hildebrand F."/>
            <person name="Pallen M.J."/>
        </authorList>
    </citation>
    <scope>NUCLEOTIDE SEQUENCE</scope>
    <source>
        <strain evidence="1">ChiHjej13B12-9602</strain>
    </source>
</reference>
<evidence type="ECO:0000313" key="2">
    <source>
        <dbReference type="Proteomes" id="UP000753256"/>
    </source>
</evidence>
<accession>A0A921LRT4</accession>
<protein>
    <submittedName>
        <fullName evidence="1">DUF1287 domain-containing protein</fullName>
    </submittedName>
</protein>
<sequence>MRVLDVFFSLHARVLTVDTSAVAAWQAGDIVVFDGGRHIGIVSDLRDANGTPFIIHNMGQPRREEDYLAYPFSMPPTAHYRFDASQVPSEVLR</sequence>
<comment type="caution">
    <text evidence="1">The sequence shown here is derived from an EMBL/GenBank/DDBJ whole genome shotgun (WGS) entry which is preliminary data.</text>
</comment>